<keyword evidence="4" id="KW-1185">Reference proteome</keyword>
<dbReference type="AlphaFoldDB" id="A0A8J5X3D9"/>
<feature type="domain" description="Phospholipid/glycerol acyltransferase" evidence="2">
    <location>
        <begin position="93"/>
        <end position="219"/>
    </location>
</feature>
<evidence type="ECO:0000313" key="3">
    <source>
        <dbReference type="EMBL" id="KAG8457336.1"/>
    </source>
</evidence>
<sequence>MAHTSARRVGRRAKAYVLLTMSAFAALFGLVLLVIALPLRILSLRLYRRCSTCILELVVPAFLLPATLSGLTIRVNDEHWRMVVAPRAWSLLTIIMCNHASRIDWLIALWCGNVDVPVRVSFLTEGPMQFLPIVGWMRKLCEDIFLWRSFKVDKARIDANIASFKATGTQRALFLAIEGAIVDQGVFDQHYIRECNDFCASLGYAPFNYVLTPRYKGIHSLAQHAGAELFSATCAFTRRGRMLNIQLTDPERVVPDLFTIFADEVEVTCHFDRLLVSAEQEQAKRQCMANYKYRDEMLACFHEHGRFPGGLTYRPLPTELRKRAGCFAAMLACAGVLPAYAGWPLLLPKLLGGMLAVLATCHALGELISGESRESIPFETIFKSFFYAGRDAKLLQQQAGKKVDCELGASEHIAETAHMLSLMTKFPVN</sequence>
<keyword evidence="1" id="KW-0812">Transmembrane</keyword>
<dbReference type="Pfam" id="PF01553">
    <property type="entry name" value="Acyltransferase"/>
    <property type="match status" value="1"/>
</dbReference>
<dbReference type="OrthoDB" id="189226at2759"/>
<evidence type="ECO:0000313" key="4">
    <source>
        <dbReference type="Proteomes" id="UP000751190"/>
    </source>
</evidence>
<protein>
    <recommendedName>
        <fullName evidence="2">Phospholipid/glycerol acyltransferase domain-containing protein</fullName>
    </recommendedName>
</protein>
<feature type="transmembrane region" description="Helical" evidence="1">
    <location>
        <begin position="324"/>
        <end position="343"/>
    </location>
</feature>
<gene>
    <name evidence="3" type="ORF">KFE25_014065</name>
</gene>
<feature type="transmembrane region" description="Helical" evidence="1">
    <location>
        <begin position="15"/>
        <end position="39"/>
    </location>
</feature>
<reference evidence="3" key="1">
    <citation type="submission" date="2021-05" db="EMBL/GenBank/DDBJ databases">
        <title>The genome of the haptophyte Pavlova lutheri (Diacronema luteri, Pavlovales) - a model for lipid biosynthesis in eukaryotic algae.</title>
        <authorList>
            <person name="Hulatt C.J."/>
            <person name="Posewitz M.C."/>
        </authorList>
    </citation>
    <scope>NUCLEOTIDE SEQUENCE</scope>
    <source>
        <strain evidence="3">NIVA-4/92</strain>
    </source>
</reference>
<evidence type="ECO:0000259" key="2">
    <source>
        <dbReference type="SMART" id="SM00563"/>
    </source>
</evidence>
<dbReference type="EMBL" id="JAGTXO010000073">
    <property type="protein sequence ID" value="KAG8457336.1"/>
    <property type="molecule type" value="Genomic_DNA"/>
</dbReference>
<name>A0A8J5X3D9_DIALT</name>
<dbReference type="InterPro" id="IPR002123">
    <property type="entry name" value="Plipid/glycerol_acylTrfase"/>
</dbReference>
<dbReference type="Proteomes" id="UP000751190">
    <property type="component" value="Unassembled WGS sequence"/>
</dbReference>
<evidence type="ECO:0000256" key="1">
    <source>
        <dbReference type="SAM" id="Phobius"/>
    </source>
</evidence>
<dbReference type="PANTHER" id="PTHR10983:SF16">
    <property type="entry name" value="LYSOCARDIOLIPIN ACYLTRANSFERASE 1"/>
    <property type="match status" value="1"/>
</dbReference>
<dbReference type="GO" id="GO:0016746">
    <property type="term" value="F:acyltransferase activity"/>
    <property type="evidence" value="ECO:0007669"/>
    <property type="project" value="InterPro"/>
</dbReference>
<dbReference type="CDD" id="cd07990">
    <property type="entry name" value="LPLAT_LCLAT1-like"/>
    <property type="match status" value="1"/>
</dbReference>
<keyword evidence="1" id="KW-1133">Transmembrane helix</keyword>
<dbReference type="SMART" id="SM00563">
    <property type="entry name" value="PlsC"/>
    <property type="match status" value="1"/>
</dbReference>
<comment type="caution">
    <text evidence="3">The sequence shown here is derived from an EMBL/GenBank/DDBJ whole genome shotgun (WGS) entry which is preliminary data.</text>
</comment>
<dbReference type="GO" id="GO:0012505">
    <property type="term" value="C:endomembrane system"/>
    <property type="evidence" value="ECO:0007669"/>
    <property type="project" value="TreeGrafter"/>
</dbReference>
<organism evidence="3 4">
    <name type="scientific">Diacronema lutheri</name>
    <name type="common">Unicellular marine alga</name>
    <name type="synonym">Monochrysis lutheri</name>
    <dbReference type="NCBI Taxonomy" id="2081491"/>
    <lineage>
        <taxon>Eukaryota</taxon>
        <taxon>Haptista</taxon>
        <taxon>Haptophyta</taxon>
        <taxon>Pavlovophyceae</taxon>
        <taxon>Pavlovales</taxon>
        <taxon>Pavlovaceae</taxon>
        <taxon>Diacronema</taxon>
    </lineage>
</organism>
<proteinExistence type="predicted"/>
<dbReference type="PANTHER" id="PTHR10983">
    <property type="entry name" value="1-ACYLGLYCEROL-3-PHOSPHATE ACYLTRANSFERASE-RELATED"/>
    <property type="match status" value="1"/>
</dbReference>
<accession>A0A8J5X3D9</accession>
<keyword evidence="1" id="KW-0472">Membrane</keyword>